<dbReference type="Gene3D" id="1.20.1250.20">
    <property type="entry name" value="MFS general substrate transporter like domains"/>
    <property type="match status" value="2"/>
</dbReference>
<dbReference type="PANTHER" id="PTHR23531">
    <property type="entry name" value="QUINOLENE RESISTANCE PROTEIN NORA"/>
    <property type="match status" value="1"/>
</dbReference>
<organism evidence="7">
    <name type="scientific">Cyanobacterium aponinum AL20115</name>
    <dbReference type="NCBI Taxonomy" id="3090662"/>
    <lineage>
        <taxon>Bacteria</taxon>
        <taxon>Bacillati</taxon>
        <taxon>Cyanobacteriota</taxon>
        <taxon>Cyanophyceae</taxon>
        <taxon>Oscillatoriophycideae</taxon>
        <taxon>Chroococcales</taxon>
        <taxon>Geminocystaceae</taxon>
        <taxon>Cyanobacterium</taxon>
    </lineage>
</organism>
<comment type="subcellular location">
    <subcellularLocation>
        <location evidence="1">Cell membrane</location>
        <topology evidence="1">Multi-pass membrane protein</topology>
    </subcellularLocation>
</comment>
<feature type="transmembrane region" description="Helical" evidence="5">
    <location>
        <begin position="175"/>
        <end position="196"/>
    </location>
</feature>
<dbReference type="InterPro" id="IPR020846">
    <property type="entry name" value="MFS_dom"/>
</dbReference>
<evidence type="ECO:0000256" key="4">
    <source>
        <dbReference type="ARBA" id="ARBA00023136"/>
    </source>
</evidence>
<evidence type="ECO:0000313" key="7">
    <source>
        <dbReference type="EMBL" id="WPF88836.1"/>
    </source>
</evidence>
<feature type="transmembrane region" description="Helical" evidence="5">
    <location>
        <begin position="146"/>
        <end position="163"/>
    </location>
</feature>
<dbReference type="SUPFAM" id="SSF103473">
    <property type="entry name" value="MFS general substrate transporter"/>
    <property type="match status" value="1"/>
</dbReference>
<feature type="transmembrane region" description="Helical" evidence="5">
    <location>
        <begin position="256"/>
        <end position="286"/>
    </location>
</feature>
<dbReference type="Pfam" id="PF07690">
    <property type="entry name" value="MFS_1"/>
    <property type="match status" value="1"/>
</dbReference>
<dbReference type="InterPro" id="IPR011701">
    <property type="entry name" value="MFS"/>
</dbReference>
<reference evidence="7" key="1">
    <citation type="submission" date="2023-11" db="EMBL/GenBank/DDBJ databases">
        <title>Genome sequence of Cyanobacterium aponinum BCRC AL20115.</title>
        <authorList>
            <person name="Chang H.-Y."/>
            <person name="Lin K.-M."/>
            <person name="Hsueh H.-T."/>
            <person name="Chu H.-A."/>
            <person name="Kuo C.-H."/>
        </authorList>
    </citation>
    <scope>NUCLEOTIDE SEQUENCE</scope>
    <source>
        <strain evidence="7">AL20115</strain>
    </source>
</reference>
<evidence type="ECO:0000256" key="3">
    <source>
        <dbReference type="ARBA" id="ARBA00022989"/>
    </source>
</evidence>
<dbReference type="PANTHER" id="PTHR23531:SF1">
    <property type="entry name" value="QUINOLENE RESISTANCE PROTEIN NORA"/>
    <property type="match status" value="1"/>
</dbReference>
<dbReference type="InterPro" id="IPR036259">
    <property type="entry name" value="MFS_trans_sf"/>
</dbReference>
<dbReference type="InterPro" id="IPR052714">
    <property type="entry name" value="MFS_Exporter"/>
</dbReference>
<dbReference type="AlphaFoldDB" id="A0AAF0ZAW1"/>
<feature type="domain" description="Major facilitator superfamily (MFS) profile" evidence="6">
    <location>
        <begin position="17"/>
        <end position="437"/>
    </location>
</feature>
<name>A0AAF0ZAW1_9CHRO</name>
<gene>
    <name evidence="7" type="ORF">SAY89_00755</name>
</gene>
<keyword evidence="4 5" id="KW-0472">Membrane</keyword>
<keyword evidence="2 5" id="KW-0812">Transmembrane</keyword>
<dbReference type="RefSeq" id="WP_015218034.1">
    <property type="nucleotide sequence ID" value="NZ_CP138348.1"/>
</dbReference>
<proteinExistence type="predicted"/>
<evidence type="ECO:0000256" key="1">
    <source>
        <dbReference type="ARBA" id="ARBA00004651"/>
    </source>
</evidence>
<dbReference type="GO" id="GO:0022857">
    <property type="term" value="F:transmembrane transporter activity"/>
    <property type="evidence" value="ECO:0007669"/>
    <property type="project" value="InterPro"/>
</dbReference>
<dbReference type="PROSITE" id="PS50850">
    <property type="entry name" value="MFS"/>
    <property type="match status" value="1"/>
</dbReference>
<dbReference type="GO" id="GO:0005886">
    <property type="term" value="C:plasma membrane"/>
    <property type="evidence" value="ECO:0007669"/>
    <property type="project" value="UniProtKB-SubCell"/>
</dbReference>
<feature type="transmembrane region" description="Helical" evidence="5">
    <location>
        <begin position="414"/>
        <end position="433"/>
    </location>
</feature>
<keyword evidence="3 5" id="KW-1133">Transmembrane helix</keyword>
<dbReference type="CDD" id="cd17489">
    <property type="entry name" value="MFS_YfcJ_like"/>
    <property type="match status" value="1"/>
</dbReference>
<feature type="transmembrane region" description="Helical" evidence="5">
    <location>
        <begin position="350"/>
        <end position="372"/>
    </location>
</feature>
<evidence type="ECO:0000256" key="5">
    <source>
        <dbReference type="SAM" id="Phobius"/>
    </source>
</evidence>
<feature type="transmembrane region" description="Helical" evidence="5">
    <location>
        <begin position="292"/>
        <end position="313"/>
    </location>
</feature>
<feature type="transmembrane region" description="Helical" evidence="5">
    <location>
        <begin position="52"/>
        <end position="71"/>
    </location>
</feature>
<feature type="transmembrane region" description="Helical" evidence="5">
    <location>
        <begin position="202"/>
        <end position="223"/>
    </location>
</feature>
<protein>
    <submittedName>
        <fullName evidence="7">MFS transporter</fullName>
    </submittedName>
</protein>
<evidence type="ECO:0000259" key="6">
    <source>
        <dbReference type="PROSITE" id="PS50850"/>
    </source>
</evidence>
<evidence type="ECO:0000256" key="2">
    <source>
        <dbReference type="ARBA" id="ARBA00022692"/>
    </source>
</evidence>
<dbReference type="EMBL" id="CP138348">
    <property type="protein sequence ID" value="WPF88836.1"/>
    <property type="molecule type" value="Genomic_DNA"/>
</dbReference>
<feature type="transmembrane region" description="Helical" evidence="5">
    <location>
        <begin position="325"/>
        <end position="344"/>
    </location>
</feature>
<accession>A0AAF0ZAW1</accession>
<feature type="transmembrane region" description="Helical" evidence="5">
    <location>
        <begin position="115"/>
        <end position="134"/>
    </location>
</feature>
<feature type="transmembrane region" description="Helical" evidence="5">
    <location>
        <begin position="384"/>
        <end position="408"/>
    </location>
</feature>
<feature type="transmembrane region" description="Helical" evidence="5">
    <location>
        <begin position="15"/>
        <end position="32"/>
    </location>
</feature>
<sequence>MSFINTFKAVERDKLVNLFILFFCALFFWMSLTSLIPTLPSYLQNIGATVKQVGYIMGCFAIGLLLSRVWLGKLADEGLQKFINYLPFPSGINNFILRFFRRFLGKLVYYPSRKVVIIIGTIVAFIAPLGYLFFDSLSELMINRAFHGVSIAAFTTGYSALVVDLSPPKQKGELIGYMSLAVPIGMAIGPAMGGFLEVYTSYEFLFLLSASCGLMALILACQIRELDSQVDKNQNISVSGEILSKESLINRDFKELIFSASFAVPALVLLLIGCLFGTLVTFLPLYIRDLGLNFNVGFFYTAAAIASFAVRFLSGRASDKYGRGLFISGSLICYILSMIFLTFVQDNMMLILSAILEGIGAGVLVPITLALISDRCSAIERGKVFAVCVSGFDVGVALGGPVLGSLILDFGYRVLFGVTALMAIAALLIFIGFSNKNIANSWKFAWGISSDLYAVK</sequence>